<proteinExistence type="predicted"/>
<dbReference type="Gene3D" id="3.30.70.360">
    <property type="match status" value="1"/>
</dbReference>
<dbReference type="SUPFAM" id="SSF53187">
    <property type="entry name" value="Zn-dependent exopeptidases"/>
    <property type="match status" value="1"/>
</dbReference>
<dbReference type="PANTHER" id="PTHR11014">
    <property type="entry name" value="PEPTIDASE M20 FAMILY MEMBER"/>
    <property type="match status" value="1"/>
</dbReference>
<dbReference type="Pfam" id="PF01546">
    <property type="entry name" value="Peptidase_M20"/>
    <property type="match status" value="1"/>
</dbReference>
<dbReference type="Pfam" id="PF07687">
    <property type="entry name" value="M20_dimer"/>
    <property type="match status" value="1"/>
</dbReference>
<dbReference type="EMBL" id="JAEDAJ010000002">
    <property type="protein sequence ID" value="MBK0330858.1"/>
    <property type="molecule type" value="Genomic_DNA"/>
</dbReference>
<evidence type="ECO:0000259" key="1">
    <source>
        <dbReference type="Pfam" id="PF07687"/>
    </source>
</evidence>
<dbReference type="Gene3D" id="3.40.630.10">
    <property type="entry name" value="Zn peptidases"/>
    <property type="match status" value="1"/>
</dbReference>
<dbReference type="SUPFAM" id="SSF55031">
    <property type="entry name" value="Bacterial exopeptidase dimerisation domain"/>
    <property type="match status" value="1"/>
</dbReference>
<evidence type="ECO:0000313" key="3">
    <source>
        <dbReference type="Proteomes" id="UP000612352"/>
    </source>
</evidence>
<dbReference type="InterPro" id="IPR002933">
    <property type="entry name" value="Peptidase_M20"/>
</dbReference>
<name>A0ABS1B882_9MICO</name>
<dbReference type="PANTHER" id="PTHR11014:SF63">
    <property type="entry name" value="METALLOPEPTIDASE, PUTATIVE (AFU_ORTHOLOGUE AFUA_6G09600)-RELATED"/>
    <property type="match status" value="1"/>
</dbReference>
<dbReference type="InterPro" id="IPR036264">
    <property type="entry name" value="Bact_exopeptidase_dim_dom"/>
</dbReference>
<comment type="caution">
    <text evidence="2">The sequence shown here is derived from an EMBL/GenBank/DDBJ whole genome shotgun (WGS) entry which is preliminary data.</text>
</comment>
<dbReference type="InterPro" id="IPR017439">
    <property type="entry name" value="Amidohydrolase"/>
</dbReference>
<dbReference type="NCBIfam" id="TIGR01891">
    <property type="entry name" value="amidohydrolases"/>
    <property type="match status" value="1"/>
</dbReference>
<dbReference type="Proteomes" id="UP000612352">
    <property type="component" value="Unassembled WGS sequence"/>
</dbReference>
<keyword evidence="3" id="KW-1185">Reference proteome</keyword>
<dbReference type="PIRSF" id="PIRSF005962">
    <property type="entry name" value="Pept_M20D_amidohydro"/>
    <property type="match status" value="1"/>
</dbReference>
<dbReference type="InterPro" id="IPR011650">
    <property type="entry name" value="Peptidase_M20_dimer"/>
</dbReference>
<sequence>MPAPFALPDGFLADLQALRRDLHAHPEVGLQLPWTQERVLRELEGLGLDGDRLEIIQGRDLTSVVGVLRGGRPGPVTLLRGDMDALPITEATGLPFASTNGAMHACGHDLHVAGLVGAARLLAARIDELPGTVILMFQPGEEGYDGAGRMLAEGLLDVAGERPTSAFGIHVHADSPTGRIGVRGGTLMAAYSILEVTVLGTGGHGSRPQEARDPVPAAAEIVLALQTEVTRRFSVFDPVVVTVGELHAGSAPNVIPERARLRAGVRTFSAEAVRRAARELPELVRHVAAAHGLEAEVEFREVLPATVNDAAAAEEFSRVARDLFGEERVEQLERPRTGSEDFSRVLEAVPGAYGFVGVAADWDPEHPPASNHSAYAMFDDSVLADQALLLATLAWEALTSGR</sequence>
<dbReference type="RefSeq" id="WP_200501508.1">
    <property type="nucleotide sequence ID" value="NZ_JAEDAJ010000002.1"/>
</dbReference>
<accession>A0ABS1B882</accession>
<gene>
    <name evidence="2" type="ORF">I8D64_05520</name>
</gene>
<evidence type="ECO:0000313" key="2">
    <source>
        <dbReference type="EMBL" id="MBK0330858.1"/>
    </source>
</evidence>
<organism evidence="2 3">
    <name type="scientific">Brachybacterium halotolerans</name>
    <dbReference type="NCBI Taxonomy" id="2795215"/>
    <lineage>
        <taxon>Bacteria</taxon>
        <taxon>Bacillati</taxon>
        <taxon>Actinomycetota</taxon>
        <taxon>Actinomycetes</taxon>
        <taxon>Micrococcales</taxon>
        <taxon>Dermabacteraceae</taxon>
        <taxon>Brachybacterium</taxon>
    </lineage>
</organism>
<feature type="domain" description="Peptidase M20 dimerisation" evidence="1">
    <location>
        <begin position="195"/>
        <end position="288"/>
    </location>
</feature>
<protein>
    <submittedName>
        <fullName evidence="2">Amidohydrolase</fullName>
    </submittedName>
</protein>
<dbReference type="CDD" id="cd03886">
    <property type="entry name" value="M20_Acy1"/>
    <property type="match status" value="1"/>
</dbReference>
<reference evidence="2 3" key="1">
    <citation type="submission" date="2020-12" db="EMBL/GenBank/DDBJ databases">
        <title>Brachybacterium sp. MASK1Z-5, whole genome shotgun sequence.</title>
        <authorList>
            <person name="Tuo L."/>
        </authorList>
    </citation>
    <scope>NUCLEOTIDE SEQUENCE [LARGE SCALE GENOMIC DNA]</scope>
    <source>
        <strain evidence="2 3">MASK1Z-5</strain>
    </source>
</reference>